<dbReference type="InterPro" id="IPR006311">
    <property type="entry name" value="TAT_signal"/>
</dbReference>
<dbReference type="EMBL" id="BAAABX010000094">
    <property type="protein sequence ID" value="GAA0439482.1"/>
    <property type="molecule type" value="Genomic_DNA"/>
</dbReference>
<gene>
    <name evidence="1" type="ORF">GCM10010357_71090</name>
</gene>
<accession>A0ABN0Z940</accession>
<dbReference type="PROSITE" id="PS51318">
    <property type="entry name" value="TAT"/>
    <property type="match status" value="1"/>
</dbReference>
<evidence type="ECO:0000313" key="1">
    <source>
        <dbReference type="EMBL" id="GAA0439482.1"/>
    </source>
</evidence>
<organism evidence="1 2">
    <name type="scientific">Streptomyces luteireticuli</name>
    <dbReference type="NCBI Taxonomy" id="173858"/>
    <lineage>
        <taxon>Bacteria</taxon>
        <taxon>Bacillati</taxon>
        <taxon>Actinomycetota</taxon>
        <taxon>Actinomycetes</taxon>
        <taxon>Kitasatosporales</taxon>
        <taxon>Streptomycetaceae</taxon>
        <taxon>Streptomyces</taxon>
    </lineage>
</organism>
<keyword evidence="2" id="KW-1185">Reference proteome</keyword>
<evidence type="ECO:0000313" key="2">
    <source>
        <dbReference type="Proteomes" id="UP001500879"/>
    </source>
</evidence>
<name>A0ABN0Z940_9ACTN</name>
<dbReference type="RefSeq" id="WP_344033269.1">
    <property type="nucleotide sequence ID" value="NZ_BAAABX010000094.1"/>
</dbReference>
<dbReference type="Proteomes" id="UP001500879">
    <property type="component" value="Unassembled WGS sequence"/>
</dbReference>
<proteinExistence type="predicted"/>
<reference evidence="1 2" key="1">
    <citation type="journal article" date="2019" name="Int. J. Syst. Evol. Microbiol.">
        <title>The Global Catalogue of Microorganisms (GCM) 10K type strain sequencing project: providing services to taxonomists for standard genome sequencing and annotation.</title>
        <authorList>
            <consortium name="The Broad Institute Genomics Platform"/>
            <consortium name="The Broad Institute Genome Sequencing Center for Infectious Disease"/>
            <person name="Wu L."/>
            <person name="Ma J."/>
        </authorList>
    </citation>
    <scope>NUCLEOTIDE SEQUENCE [LARGE SCALE GENOMIC DNA]</scope>
    <source>
        <strain evidence="1 2">JCM 4788</strain>
    </source>
</reference>
<comment type="caution">
    <text evidence="1">The sequence shown here is derived from an EMBL/GenBank/DDBJ whole genome shotgun (WGS) entry which is preliminary data.</text>
</comment>
<protein>
    <submittedName>
        <fullName evidence="1">Uncharacterized protein</fullName>
    </submittedName>
</protein>
<sequence>MPVDGRALRRRALVAVVALALTGVLSAFGGTPEAGAAGPRPTTVVRCG</sequence>